<protein>
    <submittedName>
        <fullName evidence="2">Uncharacterized protein</fullName>
    </submittedName>
</protein>
<feature type="compositionally biased region" description="Basic and acidic residues" evidence="1">
    <location>
        <begin position="93"/>
        <end position="102"/>
    </location>
</feature>
<reference evidence="2" key="2">
    <citation type="journal article" date="2023" name="IMA Fungus">
        <title>Comparative genomic study of the Penicillium genus elucidates a diverse pangenome and 15 lateral gene transfer events.</title>
        <authorList>
            <person name="Petersen C."/>
            <person name="Sorensen T."/>
            <person name="Nielsen M.R."/>
            <person name="Sondergaard T.E."/>
            <person name="Sorensen J.L."/>
            <person name="Fitzpatrick D.A."/>
            <person name="Frisvad J.C."/>
            <person name="Nielsen K.L."/>
        </authorList>
    </citation>
    <scope>NUCLEOTIDE SEQUENCE</scope>
    <source>
        <strain evidence="2">IBT 19713</strain>
    </source>
</reference>
<dbReference type="GeneID" id="83205428"/>
<proteinExistence type="predicted"/>
<accession>A0A9W9NGM6</accession>
<sequence length="102" mass="10783">MVSPKDVRTVSTAGTVLHLPNGPSIPDGVGAFTPPTPGSHASSNRDIDVLKAKIKHLEEQLSAANQRASSSIPTTPRWDSMTDSSQIAGGIHIHREAPHGWT</sequence>
<organism evidence="2 3">
    <name type="scientific">Penicillium chermesinum</name>
    <dbReference type="NCBI Taxonomy" id="63820"/>
    <lineage>
        <taxon>Eukaryota</taxon>
        <taxon>Fungi</taxon>
        <taxon>Dikarya</taxon>
        <taxon>Ascomycota</taxon>
        <taxon>Pezizomycotina</taxon>
        <taxon>Eurotiomycetes</taxon>
        <taxon>Eurotiomycetidae</taxon>
        <taxon>Eurotiales</taxon>
        <taxon>Aspergillaceae</taxon>
        <taxon>Penicillium</taxon>
    </lineage>
</organism>
<keyword evidence="3" id="KW-1185">Reference proteome</keyword>
<evidence type="ECO:0000313" key="2">
    <source>
        <dbReference type="EMBL" id="KAJ5219625.1"/>
    </source>
</evidence>
<gene>
    <name evidence="2" type="ORF">N7468_008829</name>
</gene>
<feature type="compositionally biased region" description="Polar residues" evidence="1">
    <location>
        <begin position="62"/>
        <end position="74"/>
    </location>
</feature>
<dbReference type="Proteomes" id="UP001150941">
    <property type="component" value="Unassembled WGS sequence"/>
</dbReference>
<comment type="caution">
    <text evidence="2">The sequence shown here is derived from an EMBL/GenBank/DDBJ whole genome shotgun (WGS) entry which is preliminary data.</text>
</comment>
<dbReference type="RefSeq" id="XP_058326455.1">
    <property type="nucleotide sequence ID" value="XM_058478125.1"/>
</dbReference>
<reference evidence="2" key="1">
    <citation type="submission" date="2022-11" db="EMBL/GenBank/DDBJ databases">
        <authorList>
            <person name="Petersen C."/>
        </authorList>
    </citation>
    <scope>NUCLEOTIDE SEQUENCE</scope>
    <source>
        <strain evidence="2">IBT 19713</strain>
    </source>
</reference>
<feature type="region of interest" description="Disordered" evidence="1">
    <location>
        <begin position="62"/>
        <end position="102"/>
    </location>
</feature>
<dbReference type="AlphaFoldDB" id="A0A9W9NGM6"/>
<evidence type="ECO:0000313" key="3">
    <source>
        <dbReference type="Proteomes" id="UP001150941"/>
    </source>
</evidence>
<evidence type="ECO:0000256" key="1">
    <source>
        <dbReference type="SAM" id="MobiDB-lite"/>
    </source>
</evidence>
<name>A0A9W9NGM6_9EURO</name>
<dbReference type="EMBL" id="JAPQKS010000007">
    <property type="protein sequence ID" value="KAJ5219625.1"/>
    <property type="molecule type" value="Genomic_DNA"/>
</dbReference>
<feature type="region of interest" description="Disordered" evidence="1">
    <location>
        <begin position="1"/>
        <end position="44"/>
    </location>
</feature>